<dbReference type="InterPro" id="IPR011055">
    <property type="entry name" value="Dup_hybrid_motif"/>
</dbReference>
<sequence>MRDHERRRRMRCRMARERNHEERRRRRLSAALCGVVVMSALAAGSMGGGRAYGMASADESASYGCVSAMVWPLREPTVTKAFDAPEQPWLPGHRGVDLAAKDDMKLIAPSDGIISFAGQVAGKSVVSLAANGLILTFEPAVTDRDVGARIRQGDYFARVSRGSDHCDGSCVHWGVRRANGDYADPTGQVGERRIALKPVV</sequence>
<dbReference type="EMBL" id="WHZW01000014">
    <property type="protein sequence ID" value="NEG89857.1"/>
    <property type="molecule type" value="Genomic_DNA"/>
</dbReference>
<evidence type="ECO:0000313" key="2">
    <source>
        <dbReference type="EMBL" id="NEG89857.1"/>
    </source>
</evidence>
<name>A0A6N9Z572_9BIFI</name>
<comment type="caution">
    <text evidence="2">The sequence shown here is derived from an EMBL/GenBank/DDBJ whole genome shotgun (WGS) entry which is preliminary data.</text>
</comment>
<feature type="domain" description="M23ase beta-sheet core" evidence="1">
    <location>
        <begin position="92"/>
        <end position="185"/>
    </location>
</feature>
<dbReference type="Proteomes" id="UP000469194">
    <property type="component" value="Unassembled WGS sequence"/>
</dbReference>
<keyword evidence="3" id="KW-1185">Reference proteome</keyword>
<dbReference type="Pfam" id="PF01551">
    <property type="entry name" value="Peptidase_M23"/>
    <property type="match status" value="1"/>
</dbReference>
<evidence type="ECO:0000313" key="3">
    <source>
        <dbReference type="Proteomes" id="UP000469194"/>
    </source>
</evidence>
<dbReference type="AlphaFoldDB" id="A0A6N9Z572"/>
<reference evidence="2 3" key="1">
    <citation type="submission" date="2019-10" db="EMBL/GenBank/DDBJ databases">
        <title>Bifidobacterium from non-human primates.</title>
        <authorList>
            <person name="Modesto M."/>
        </authorList>
    </citation>
    <scope>NUCLEOTIDE SEQUENCE [LARGE SCALE GENOMIC DNA]</scope>
    <source>
        <strain evidence="2 3">TRE17</strain>
    </source>
</reference>
<gene>
    <name evidence="2" type="ORF">GFD25_07655</name>
</gene>
<evidence type="ECO:0000259" key="1">
    <source>
        <dbReference type="Pfam" id="PF01551"/>
    </source>
</evidence>
<dbReference type="Gene3D" id="2.70.70.10">
    <property type="entry name" value="Glucose Permease (Domain IIA)"/>
    <property type="match status" value="1"/>
</dbReference>
<dbReference type="SUPFAM" id="SSF51261">
    <property type="entry name" value="Duplicated hybrid motif"/>
    <property type="match status" value="1"/>
</dbReference>
<organism evidence="2 3">
    <name type="scientific">Bifidobacterium aerophilum</name>
    <dbReference type="NCBI Taxonomy" id="1798155"/>
    <lineage>
        <taxon>Bacteria</taxon>
        <taxon>Bacillati</taxon>
        <taxon>Actinomycetota</taxon>
        <taxon>Actinomycetes</taxon>
        <taxon>Bifidobacteriales</taxon>
        <taxon>Bifidobacteriaceae</taxon>
        <taxon>Bifidobacterium</taxon>
    </lineage>
</organism>
<accession>A0A6N9Z572</accession>
<protein>
    <submittedName>
        <fullName evidence="2">Peptidoglycan DD-metalloendopeptidase family protein</fullName>
    </submittedName>
</protein>
<proteinExistence type="predicted"/>
<dbReference type="InterPro" id="IPR016047">
    <property type="entry name" value="M23ase_b-sheet_dom"/>
</dbReference>